<proteinExistence type="predicted"/>
<accession>A0A7C9NPJ8</accession>
<dbReference type="OrthoDB" id="9830949at2"/>
<dbReference type="EMBL" id="JAAEHK010000002">
    <property type="protein sequence ID" value="NDL69347.1"/>
    <property type="molecule type" value="Genomic_DNA"/>
</dbReference>
<organism evidence="2 3">
    <name type="scientific">Vreelandella alkaliphila</name>
    <dbReference type="NCBI Taxonomy" id="272774"/>
    <lineage>
        <taxon>Bacteria</taxon>
        <taxon>Pseudomonadati</taxon>
        <taxon>Pseudomonadota</taxon>
        <taxon>Gammaproteobacteria</taxon>
        <taxon>Oceanospirillales</taxon>
        <taxon>Halomonadaceae</taxon>
        <taxon>Vreelandella</taxon>
    </lineage>
</organism>
<comment type="caution">
    <text evidence="2">The sequence shown here is derived from an EMBL/GenBank/DDBJ whole genome shotgun (WGS) entry which is preliminary data.</text>
</comment>
<dbReference type="Proteomes" id="UP000480312">
    <property type="component" value="Unassembled WGS sequence"/>
</dbReference>
<reference evidence="2 3" key="1">
    <citation type="submission" date="2020-01" db="EMBL/GenBank/DDBJ databases">
        <title>Whole genome sequencing of Halomonas alkaliphila strain LS44.</title>
        <authorList>
            <person name="Kumar S."/>
            <person name="Paul D."/>
            <person name="Shouche Y."/>
            <person name="Suryavanshi M.V."/>
        </authorList>
    </citation>
    <scope>NUCLEOTIDE SEQUENCE [LARGE SCALE GENOMIC DNA]</scope>
    <source>
        <strain evidence="2 3">LS44</strain>
    </source>
</reference>
<name>A0A7C9NPJ8_9GAMM</name>
<dbReference type="RefSeq" id="WP_162217294.1">
    <property type="nucleotide sequence ID" value="NZ_JAAEHK010000002.1"/>
</dbReference>
<evidence type="ECO:0000313" key="3">
    <source>
        <dbReference type="Proteomes" id="UP000480312"/>
    </source>
</evidence>
<sequence length="334" mass="36258">MFGLNSSSNASAWKKWIEKRNEARQAYESINVDHARSQHEYAQRGLYALMRELSKVGATVSEPPTEEEIEREASILRGKIAHYQAAGKSEHPSYLAEHRASLDKLKSAQAKVSDTAASLADAEKRKPIARKALEKIEADMPEATPKALATLEGEVSSRQGQIERIDATIASMKDETSNASAIAVEAEQAAAAVDALEADALLGEVSEADKSAAATRLAKARKAAENASQLADKQASASRGLVARKSTLEAEVSELQEIYRGAAFELGKIELARAERDLVKALSEDRLRTLLDAVNNARSEMNSNAPKGTSYSPARLWVKLPIMYEVSSPEHIEC</sequence>
<evidence type="ECO:0000313" key="2">
    <source>
        <dbReference type="EMBL" id="NDL69347.1"/>
    </source>
</evidence>
<keyword evidence="1" id="KW-0175">Coiled coil</keyword>
<evidence type="ECO:0000256" key="1">
    <source>
        <dbReference type="SAM" id="Coils"/>
    </source>
</evidence>
<feature type="coiled-coil region" evidence="1">
    <location>
        <begin position="105"/>
        <end position="139"/>
    </location>
</feature>
<gene>
    <name evidence="2" type="ORF">GPL32_02335</name>
</gene>
<dbReference type="AlphaFoldDB" id="A0A7C9NPJ8"/>
<protein>
    <submittedName>
        <fullName evidence="2">Uncharacterized protein</fullName>
    </submittedName>
</protein>